<dbReference type="PANTHER" id="PTHR37783:SF1">
    <property type="entry name" value="MEMBRANE PROTEIN, PUTATIVE (AFU_ORTHOLOGUE AFUA_1G04315)-RELATED"/>
    <property type="match status" value="1"/>
</dbReference>
<reference evidence="4 5" key="1">
    <citation type="submission" date="2024-02" db="EMBL/GenBank/DDBJ databases">
        <title>De novo assembly and annotation of 12 fungi associated with fruit tree decline syndrome in Ontario, Canada.</title>
        <authorList>
            <person name="Sulman M."/>
            <person name="Ellouze W."/>
            <person name="Ilyukhin E."/>
        </authorList>
    </citation>
    <scope>NUCLEOTIDE SEQUENCE [LARGE SCALE GENOMIC DNA]</scope>
    <source>
        <strain evidence="4 5">M169</strain>
    </source>
</reference>
<evidence type="ECO:0000256" key="1">
    <source>
        <dbReference type="SAM" id="MobiDB-lite"/>
    </source>
</evidence>
<keyword evidence="2" id="KW-0472">Membrane</keyword>
<feature type="transmembrane region" description="Helical" evidence="2">
    <location>
        <begin position="206"/>
        <end position="226"/>
    </location>
</feature>
<feature type="domain" description="DUF2470" evidence="3">
    <location>
        <begin position="42"/>
        <end position="114"/>
    </location>
</feature>
<dbReference type="InterPro" id="IPR037119">
    <property type="entry name" value="Haem_oxidase_HugZ-like_sf"/>
</dbReference>
<evidence type="ECO:0000313" key="4">
    <source>
        <dbReference type="EMBL" id="KAK7735121.1"/>
    </source>
</evidence>
<keyword evidence="5" id="KW-1185">Reference proteome</keyword>
<feature type="compositionally biased region" description="Low complexity" evidence="1">
    <location>
        <begin position="1"/>
        <end position="34"/>
    </location>
</feature>
<keyword evidence="2" id="KW-1133">Transmembrane helix</keyword>
<feature type="region of interest" description="Disordered" evidence="1">
    <location>
        <begin position="123"/>
        <end position="155"/>
    </location>
</feature>
<keyword evidence="2" id="KW-0812">Transmembrane</keyword>
<dbReference type="Gene3D" id="3.20.180.10">
    <property type="entry name" value="PNP-oxidase-like"/>
    <property type="match status" value="1"/>
</dbReference>
<feature type="region of interest" description="Disordered" evidence="1">
    <location>
        <begin position="1"/>
        <end position="41"/>
    </location>
</feature>
<dbReference type="Pfam" id="PF10615">
    <property type="entry name" value="DUF2470"/>
    <property type="match status" value="1"/>
</dbReference>
<gene>
    <name evidence="4" type="ORF">SLS63_004107</name>
</gene>
<dbReference type="EMBL" id="JAKNSF020000014">
    <property type="protein sequence ID" value="KAK7735121.1"/>
    <property type="molecule type" value="Genomic_DNA"/>
</dbReference>
<sequence>MVTTRSSAAAQARSRSGTPATTQPTPPTAKTATPSIDPVTRKRTIAHMNKDHTEDMSAILQHYSHLSVSQADGAEMLDLDLTSMTIRSASGVHTVPVTPPMDAWDDRRARLVAMTADARKALGLDDDGHGPVPVPAAPAAQDTSTSSAPGAHPAAPRYVPPQGTDWISFAGVSFYFLCAGLVYSKLVTPESPAWRALEAVRFPQGPVGFIWLVEALFLPVLAIHVAEAWWMDRSRLAPAGVARGSRVWLLWVGNAFLEGVPAYRRWDRVVKAKAD</sequence>
<dbReference type="InterPro" id="IPR019595">
    <property type="entry name" value="DUF2470"/>
</dbReference>
<protein>
    <recommendedName>
        <fullName evidence="3">DUF2470 domain-containing protein</fullName>
    </recommendedName>
</protein>
<feature type="transmembrane region" description="Helical" evidence="2">
    <location>
        <begin position="166"/>
        <end position="186"/>
    </location>
</feature>
<comment type="caution">
    <text evidence="4">The sequence shown here is derived from an EMBL/GenBank/DDBJ whole genome shotgun (WGS) entry which is preliminary data.</text>
</comment>
<evidence type="ECO:0000256" key="2">
    <source>
        <dbReference type="SAM" id="Phobius"/>
    </source>
</evidence>
<evidence type="ECO:0000313" key="5">
    <source>
        <dbReference type="Proteomes" id="UP001430848"/>
    </source>
</evidence>
<proteinExistence type="predicted"/>
<dbReference type="Proteomes" id="UP001430848">
    <property type="component" value="Unassembled WGS sequence"/>
</dbReference>
<dbReference type="PANTHER" id="PTHR37783">
    <property type="entry name" value="MEMBRANE PROTEIN, PUTATIVE (AFU_ORTHOLOGUE AFUA_1G04315)-RELATED"/>
    <property type="match status" value="1"/>
</dbReference>
<evidence type="ECO:0000259" key="3">
    <source>
        <dbReference type="Pfam" id="PF10615"/>
    </source>
</evidence>
<accession>A0ABR1PFL0</accession>
<organism evidence="4 5">
    <name type="scientific">Diaporthe eres</name>
    <name type="common">Phomopsis oblonga</name>
    <dbReference type="NCBI Taxonomy" id="83184"/>
    <lineage>
        <taxon>Eukaryota</taxon>
        <taxon>Fungi</taxon>
        <taxon>Dikarya</taxon>
        <taxon>Ascomycota</taxon>
        <taxon>Pezizomycotina</taxon>
        <taxon>Sordariomycetes</taxon>
        <taxon>Sordariomycetidae</taxon>
        <taxon>Diaporthales</taxon>
        <taxon>Diaporthaceae</taxon>
        <taxon>Diaporthe</taxon>
        <taxon>Diaporthe eres species complex</taxon>
    </lineage>
</organism>
<name>A0ABR1PFL0_DIAER</name>